<organism evidence="2 3">
    <name type="scientific">Aquimarina algicola</name>
    <dbReference type="NCBI Taxonomy" id="2589995"/>
    <lineage>
        <taxon>Bacteria</taxon>
        <taxon>Pseudomonadati</taxon>
        <taxon>Bacteroidota</taxon>
        <taxon>Flavobacteriia</taxon>
        <taxon>Flavobacteriales</taxon>
        <taxon>Flavobacteriaceae</taxon>
        <taxon>Aquimarina</taxon>
    </lineage>
</organism>
<keyword evidence="3" id="KW-1185">Reference proteome</keyword>
<dbReference type="EMBL" id="VFWZ01000006">
    <property type="protein sequence ID" value="TPN83955.1"/>
    <property type="molecule type" value="Genomic_DNA"/>
</dbReference>
<evidence type="ECO:0000313" key="3">
    <source>
        <dbReference type="Proteomes" id="UP000315540"/>
    </source>
</evidence>
<dbReference type="Proteomes" id="UP000315540">
    <property type="component" value="Unassembled WGS sequence"/>
</dbReference>
<name>A0A504J5V2_9FLAO</name>
<evidence type="ECO:0000256" key="1">
    <source>
        <dbReference type="SAM" id="MobiDB-lite"/>
    </source>
</evidence>
<protein>
    <submittedName>
        <fullName evidence="2">Uncharacterized protein</fullName>
    </submittedName>
</protein>
<dbReference type="OrthoDB" id="1162461at2"/>
<evidence type="ECO:0000313" key="2">
    <source>
        <dbReference type="EMBL" id="TPN83955.1"/>
    </source>
</evidence>
<dbReference type="AlphaFoldDB" id="A0A504J5V2"/>
<dbReference type="RefSeq" id="WP_140595263.1">
    <property type="nucleotide sequence ID" value="NZ_VFWZ01000006.1"/>
</dbReference>
<gene>
    <name evidence="2" type="ORF">FHK87_18495</name>
</gene>
<sequence length="303" mass="34291">MANKNNAENSNARTADTVICESLKVIKNDKETATSMFDSKETLRSSKETVQRYKICSLNKAEESNDLYQDIMSYVVIKTSKTTEVIKKNIDEYIAKDDEIEKRIQESSKLLNQMRIKIEEAHNAACAMSNCFKNKVLPKTGKSTKDGKKANTHTSLNEILDITKVLDEKGQNAFDSVVSIAGIQTFTNTQSLKDFMTKLNMSTDQFKSTVSDNIQSTTTETVKCREELNAIAEELAQITCDKKAEGIKKEALEKVRHFVCDEQHDDSLLDLCKETNNCYESEHSGYGDRKKRRHQHSVTSDQD</sequence>
<comment type="caution">
    <text evidence="2">The sequence shown here is derived from an EMBL/GenBank/DDBJ whole genome shotgun (WGS) entry which is preliminary data.</text>
</comment>
<accession>A0A504J5V2</accession>
<reference evidence="2 3" key="1">
    <citation type="submission" date="2019-06" db="EMBL/GenBank/DDBJ databases">
        <authorList>
            <person name="Meng X."/>
        </authorList>
    </citation>
    <scope>NUCLEOTIDE SEQUENCE [LARGE SCALE GENOMIC DNA]</scope>
    <source>
        <strain evidence="2 3">M625</strain>
    </source>
</reference>
<feature type="region of interest" description="Disordered" evidence="1">
    <location>
        <begin position="280"/>
        <end position="303"/>
    </location>
</feature>
<proteinExistence type="predicted"/>